<evidence type="ECO:0000259" key="1">
    <source>
        <dbReference type="SMART" id="SM00343"/>
    </source>
</evidence>
<name>A0A1V2LIZ9_PICKU</name>
<reference evidence="3" key="2">
    <citation type="submission" date="2017-01" db="EMBL/GenBank/DDBJ databases">
        <authorList>
            <person name="Mah S.A."/>
            <person name="Swanson W.J."/>
            <person name="Moy G.W."/>
            <person name="Vacquier V.D."/>
        </authorList>
    </citation>
    <scope>NUCLEOTIDE SEQUENCE [LARGE SCALE GENOMIC DNA]</scope>
    <source>
        <strain evidence="3">129</strain>
    </source>
</reference>
<evidence type="ECO:0000313" key="2">
    <source>
        <dbReference type="EMBL" id="AWU78407.1"/>
    </source>
</evidence>
<dbReference type="Proteomes" id="UP000189274">
    <property type="component" value="Unassembled WGS sequence"/>
</dbReference>
<dbReference type="InterPro" id="IPR036875">
    <property type="entry name" value="Znf_CCHC_sf"/>
</dbReference>
<dbReference type="InterPro" id="IPR001878">
    <property type="entry name" value="Znf_CCHC"/>
</dbReference>
<dbReference type="EMBL" id="NHMM01000004">
    <property type="protein sequence ID" value="OUT21800.1"/>
    <property type="molecule type" value="Genomic_DNA"/>
</dbReference>
<dbReference type="EMBL" id="CP028777">
    <property type="protein sequence ID" value="AWU78407.1"/>
    <property type="molecule type" value="Genomic_DNA"/>
</dbReference>
<gene>
    <name evidence="3" type="ORF">BOH78_3788</name>
    <name evidence="2" type="ORF">C5L36_0E04610</name>
    <name evidence="4" type="ORF">CAS74_002779</name>
</gene>
<dbReference type="AlphaFoldDB" id="A0A1V2LIZ9"/>
<reference evidence="2 7" key="4">
    <citation type="submission" date="2018-06" db="EMBL/GenBank/DDBJ databases">
        <title>Population genomics shows no distinction between pathogenic Candida krusei and environmental Pichia kudriavzevii: One species, four names.</title>
        <authorList>
            <person name="Douglass A.P."/>
            <person name="Offei B."/>
            <person name="Braun-Galleani S."/>
            <person name="Coughlan A.Y."/>
            <person name="Martos A."/>
            <person name="Ortiz-Merino R.A."/>
            <person name="Byrne K.P."/>
            <person name="Wolfe K.H."/>
        </authorList>
    </citation>
    <scope>NUCLEOTIDE SEQUENCE [LARGE SCALE GENOMIC DNA]</scope>
    <source>
        <strain evidence="2 7">CBS573</strain>
    </source>
</reference>
<keyword evidence="7" id="KW-1185">Reference proteome</keyword>
<dbReference type="GO" id="GO:0008270">
    <property type="term" value="F:zinc ion binding"/>
    <property type="evidence" value="ECO:0007669"/>
    <property type="project" value="InterPro"/>
</dbReference>
<evidence type="ECO:0000313" key="4">
    <source>
        <dbReference type="EMBL" id="OUT21800.1"/>
    </source>
</evidence>
<dbReference type="Pfam" id="PF16588">
    <property type="entry name" value="zf-C2H2_10"/>
    <property type="match status" value="1"/>
</dbReference>
<dbReference type="VEuPathDB" id="FungiDB:C5L36_0E04610"/>
<organism evidence="3 5">
    <name type="scientific">Pichia kudriavzevii</name>
    <name type="common">Yeast</name>
    <name type="synonym">Issatchenkia orientalis</name>
    <dbReference type="NCBI Taxonomy" id="4909"/>
    <lineage>
        <taxon>Eukaryota</taxon>
        <taxon>Fungi</taxon>
        <taxon>Dikarya</taxon>
        <taxon>Ascomycota</taxon>
        <taxon>Saccharomycotina</taxon>
        <taxon>Pichiomycetes</taxon>
        <taxon>Pichiales</taxon>
        <taxon>Pichiaceae</taxon>
        <taxon>Pichia</taxon>
    </lineage>
</organism>
<dbReference type="EMBL" id="MQVM01000021">
    <property type="protein sequence ID" value="ONH72468.1"/>
    <property type="molecule type" value="Genomic_DNA"/>
</dbReference>
<protein>
    <recommendedName>
        <fullName evidence="1">CCHC-type domain-containing protein</fullName>
    </recommendedName>
</protein>
<feature type="domain" description="CCHC-type" evidence="1">
    <location>
        <begin position="128"/>
        <end position="144"/>
    </location>
</feature>
<accession>A0A1V2LIZ9</accession>
<reference evidence="4 6" key="3">
    <citation type="submission" date="2017-05" db="EMBL/GenBank/DDBJ databases">
        <title>The Genome Sequence of Candida krusei Ckrusei653.</title>
        <authorList>
            <person name="Cuomo C."/>
            <person name="Forche A."/>
            <person name="Young S."/>
            <person name="Abouelleil A."/>
            <person name="Cao P."/>
            <person name="Chapman S."/>
            <person name="Cusick C."/>
            <person name="Shea T."/>
            <person name="Nusbaum C."/>
            <person name="Birren B."/>
        </authorList>
    </citation>
    <scope>NUCLEOTIDE SEQUENCE [LARGE SCALE GENOMIC DNA]</scope>
    <source>
        <strain evidence="4 6">Ckrusei653</strain>
    </source>
</reference>
<evidence type="ECO:0000313" key="5">
    <source>
        <dbReference type="Proteomes" id="UP000189274"/>
    </source>
</evidence>
<evidence type="ECO:0000313" key="7">
    <source>
        <dbReference type="Proteomes" id="UP000249293"/>
    </source>
</evidence>
<dbReference type="Gene3D" id="4.10.60.10">
    <property type="entry name" value="Zinc finger, CCHC-type"/>
    <property type="match status" value="1"/>
</dbReference>
<dbReference type="SUPFAM" id="SSF57756">
    <property type="entry name" value="Retrovirus zinc finger-like domains"/>
    <property type="match status" value="1"/>
</dbReference>
<dbReference type="SMART" id="SM00343">
    <property type="entry name" value="ZnF_C2HC"/>
    <property type="match status" value="1"/>
</dbReference>
<sequence>MPNQSTEEQIKLLNDRIAELALIVSLKTREMDAIEKKYNDRLQTLNKYIENLHVALGTQPQEGSIRDVDLVEKLQSLQLQNESGDDFIIIPTKKVILTPAQDKTNPKEHRKVFVIPKETTHHRRKNITCSYCKETGHKRSQCPKILYGGHT</sequence>
<dbReference type="OrthoDB" id="4069967at2759"/>
<dbReference type="Proteomes" id="UP000195871">
    <property type="component" value="Unassembled WGS sequence"/>
</dbReference>
<proteinExistence type="predicted"/>
<dbReference type="GO" id="GO:0003676">
    <property type="term" value="F:nucleic acid binding"/>
    <property type="evidence" value="ECO:0007669"/>
    <property type="project" value="InterPro"/>
</dbReference>
<evidence type="ECO:0000313" key="6">
    <source>
        <dbReference type="Proteomes" id="UP000195871"/>
    </source>
</evidence>
<reference evidence="5" key="1">
    <citation type="journal article" date="2017" name="Genome Announc.">
        <title>Genome sequences of Cyberlindnera fabianii 65, Pichia kudriavzevii 129, and Saccharomyces cerevisiae 131 isolated from fermented masau fruits in Zimbabwe.</title>
        <authorList>
            <person name="van Rijswijck I.M.H."/>
            <person name="Derks M.F.L."/>
            <person name="Abee T."/>
            <person name="de Ridder D."/>
            <person name="Smid E.J."/>
        </authorList>
    </citation>
    <scope>NUCLEOTIDE SEQUENCE [LARGE SCALE GENOMIC DNA]</scope>
    <source>
        <strain evidence="5">129</strain>
    </source>
</reference>
<evidence type="ECO:0000313" key="3">
    <source>
        <dbReference type="EMBL" id="ONH72468.1"/>
    </source>
</evidence>
<dbReference type="Proteomes" id="UP000249293">
    <property type="component" value="Chromosome 5"/>
</dbReference>